<dbReference type="InterPro" id="IPR041698">
    <property type="entry name" value="Methyltransf_25"/>
</dbReference>
<comment type="caution">
    <text evidence="3">The sequence shown here is derived from an EMBL/GenBank/DDBJ whole genome shotgun (WGS) entry which is preliminary data.</text>
</comment>
<dbReference type="SUPFAM" id="SSF53335">
    <property type="entry name" value="S-adenosyl-L-methionine-dependent methyltransferases"/>
    <property type="match status" value="1"/>
</dbReference>
<protein>
    <recommendedName>
        <fullName evidence="2">Methyltransferase domain-containing protein</fullName>
    </recommendedName>
</protein>
<accession>A0AAN6K8V5</accession>
<proteinExistence type="predicted"/>
<evidence type="ECO:0000313" key="4">
    <source>
        <dbReference type="Proteomes" id="UP001175353"/>
    </source>
</evidence>
<evidence type="ECO:0000256" key="1">
    <source>
        <dbReference type="SAM" id="MobiDB-lite"/>
    </source>
</evidence>
<feature type="region of interest" description="Disordered" evidence="1">
    <location>
        <begin position="77"/>
        <end position="102"/>
    </location>
</feature>
<dbReference type="AlphaFoldDB" id="A0AAN6K8V5"/>
<dbReference type="Proteomes" id="UP001175353">
    <property type="component" value="Unassembled WGS sequence"/>
</dbReference>
<reference evidence="3" key="1">
    <citation type="submission" date="2023-06" db="EMBL/GenBank/DDBJ databases">
        <title>Black Yeasts Isolated from many extreme environments.</title>
        <authorList>
            <person name="Coleine C."/>
            <person name="Stajich J.E."/>
            <person name="Selbmann L."/>
        </authorList>
    </citation>
    <scope>NUCLEOTIDE SEQUENCE</scope>
    <source>
        <strain evidence="3">CCFEE 5200</strain>
    </source>
</reference>
<evidence type="ECO:0000313" key="3">
    <source>
        <dbReference type="EMBL" id="KAK0970372.1"/>
    </source>
</evidence>
<feature type="region of interest" description="Disordered" evidence="1">
    <location>
        <begin position="371"/>
        <end position="397"/>
    </location>
</feature>
<name>A0AAN6K8V5_9PEZI</name>
<evidence type="ECO:0000259" key="2">
    <source>
        <dbReference type="Pfam" id="PF13649"/>
    </source>
</evidence>
<feature type="compositionally biased region" description="Low complexity" evidence="1">
    <location>
        <begin position="87"/>
        <end position="98"/>
    </location>
</feature>
<keyword evidence="4" id="KW-1185">Reference proteome</keyword>
<dbReference type="Gene3D" id="3.40.50.150">
    <property type="entry name" value="Vaccinia Virus protein VP39"/>
    <property type="match status" value="1"/>
</dbReference>
<sequence length="477" mass="53275">MDGMAFAYWGPASSDQQRFTAARTAALARERERRKTSPEYTTVDTTTASTTTDYFERSISIDSAKSEVSGATALQQNYGHMDPIRRSNTTGSGSSSSSEADHRDLLNQPYELRHGRRYLRQLPYPLPVDLTEIQRQNLRTLLGCRVFGRAVCSPQVTQNVPHKVLEVGCGSAYWSAACHDYFSTLGFTDVAFTGLDVAPLPPNLNKQGVNWTFVQHDLRRMPLPFDDEEFDLVMLKDLSLVLQIGVPFQKFLDENIRLLRVGGTLEIWESDHVLRSLLPHPPPMSRQLSEQRVADQTATFLIAPGTPFAPAQNRYIQQANAWIQQALDARRLPPTPCARIAQVLYQEPESLNNVGMRRVAIPLGELRWERDSHKHTRSNSDLASAASKKKGKGKLSDSGLTLDQLALRQTALLTVLQMIESLEPLLKEVSGKNSEEWSYWWASMMADLLDPSDSSKAASTGEVLEVGAWWATKIASD</sequence>
<feature type="domain" description="Methyltransferase" evidence="2">
    <location>
        <begin position="164"/>
        <end position="263"/>
    </location>
</feature>
<gene>
    <name evidence="3" type="ORF">LTR91_015932</name>
</gene>
<dbReference type="CDD" id="cd02440">
    <property type="entry name" value="AdoMet_MTases"/>
    <property type="match status" value="1"/>
</dbReference>
<dbReference type="InterPro" id="IPR029063">
    <property type="entry name" value="SAM-dependent_MTases_sf"/>
</dbReference>
<organism evidence="3 4">
    <name type="scientific">Friedmanniomyces endolithicus</name>
    <dbReference type="NCBI Taxonomy" id="329885"/>
    <lineage>
        <taxon>Eukaryota</taxon>
        <taxon>Fungi</taxon>
        <taxon>Dikarya</taxon>
        <taxon>Ascomycota</taxon>
        <taxon>Pezizomycotina</taxon>
        <taxon>Dothideomycetes</taxon>
        <taxon>Dothideomycetidae</taxon>
        <taxon>Mycosphaerellales</taxon>
        <taxon>Teratosphaeriaceae</taxon>
        <taxon>Friedmanniomyces</taxon>
    </lineage>
</organism>
<dbReference type="EMBL" id="JAUJLE010000187">
    <property type="protein sequence ID" value="KAK0970372.1"/>
    <property type="molecule type" value="Genomic_DNA"/>
</dbReference>
<dbReference type="Pfam" id="PF13649">
    <property type="entry name" value="Methyltransf_25"/>
    <property type="match status" value="1"/>
</dbReference>